<dbReference type="AlphaFoldDB" id="A0A1X0QWE1"/>
<keyword evidence="1" id="KW-0472">Membrane</keyword>
<feature type="transmembrane region" description="Helical" evidence="1">
    <location>
        <begin position="14"/>
        <end position="32"/>
    </location>
</feature>
<keyword evidence="1" id="KW-0812">Transmembrane</keyword>
<organism evidence="2">
    <name type="scientific">Rhizopus microsporus var. microsporus</name>
    <dbReference type="NCBI Taxonomy" id="86635"/>
    <lineage>
        <taxon>Eukaryota</taxon>
        <taxon>Fungi</taxon>
        <taxon>Fungi incertae sedis</taxon>
        <taxon>Mucoromycota</taxon>
        <taxon>Mucoromycotina</taxon>
        <taxon>Mucoromycetes</taxon>
        <taxon>Mucorales</taxon>
        <taxon>Mucorineae</taxon>
        <taxon>Rhizopodaceae</taxon>
        <taxon>Rhizopus</taxon>
    </lineage>
</organism>
<protein>
    <submittedName>
        <fullName evidence="2">Uncharacterized protein</fullName>
    </submittedName>
</protein>
<proteinExistence type="predicted"/>
<accession>A0A1X0QWE1</accession>
<dbReference type="Proteomes" id="UP000242414">
    <property type="component" value="Unassembled WGS sequence"/>
</dbReference>
<gene>
    <name evidence="2" type="ORF">BCV72DRAFT_22283</name>
</gene>
<dbReference type="EMBL" id="KV921982">
    <property type="protein sequence ID" value="ORE04077.1"/>
    <property type="molecule type" value="Genomic_DNA"/>
</dbReference>
<name>A0A1X0QWE1_RHIZD</name>
<dbReference type="VEuPathDB" id="FungiDB:BCV72DRAFT_22283"/>
<evidence type="ECO:0000313" key="2">
    <source>
        <dbReference type="EMBL" id="ORE04077.1"/>
    </source>
</evidence>
<keyword evidence="1" id="KW-1133">Transmembrane helix</keyword>
<sequence>MQASFPKAGWYTSIAYGFNITLYFPVAILVIASNQSGSSKRACCQSLLKRFQ</sequence>
<reference evidence="2" key="1">
    <citation type="journal article" date="2016" name="Proc. Natl. Acad. Sci. U.S.A.">
        <title>Lipid metabolic changes in an early divergent fungus govern the establishment of a mutualistic symbiosis with endobacteria.</title>
        <authorList>
            <person name="Lastovetsky O.A."/>
            <person name="Gaspar M.L."/>
            <person name="Mondo S.J."/>
            <person name="LaButti K.M."/>
            <person name="Sandor L."/>
            <person name="Grigoriev I.V."/>
            <person name="Henry S.A."/>
            <person name="Pawlowska T.E."/>
        </authorList>
    </citation>
    <scope>NUCLEOTIDE SEQUENCE [LARGE SCALE GENOMIC DNA]</scope>
    <source>
        <strain evidence="2">ATCC 52814</strain>
    </source>
</reference>
<evidence type="ECO:0000256" key="1">
    <source>
        <dbReference type="SAM" id="Phobius"/>
    </source>
</evidence>